<dbReference type="Gene3D" id="2.40.155.10">
    <property type="entry name" value="Green fluorescent protein"/>
    <property type="match status" value="1"/>
</dbReference>
<keyword evidence="2" id="KW-0157">Chromophore</keyword>
<organism evidence="5">
    <name type="scientific">Zoanthus sp. EB-2008</name>
    <dbReference type="NCBI Taxonomy" id="523744"/>
    <lineage>
        <taxon>Eukaryota</taxon>
        <taxon>Metazoa</taxon>
        <taxon>Cnidaria</taxon>
        <taxon>Anthozoa</taxon>
        <taxon>Hexacorallia</taxon>
        <taxon>Zoantharia</taxon>
        <taxon>Zoanthidae</taxon>
        <taxon>Zoanthus</taxon>
    </lineage>
</organism>
<name>B2ZAG2_9CNID</name>
<dbReference type="GO" id="GO:0008218">
    <property type="term" value="P:bioluminescence"/>
    <property type="evidence" value="ECO:0007669"/>
    <property type="project" value="UniProtKB-KW"/>
</dbReference>
<dbReference type="InterPro" id="IPR009017">
    <property type="entry name" value="GFP"/>
</dbReference>
<keyword evidence="4" id="KW-0599">Photoprotein</keyword>
<accession>B2ZAG2</accession>
<dbReference type="InterPro" id="IPR011584">
    <property type="entry name" value="GFP-related"/>
</dbReference>
<sequence length="229" mass="25943">MAHSKHGLTNDMTMKFRMEGCVDGHQFVITGHGNGNPFTGEQTINLCVDKGGPLPFSEDILSAAFDYGNRLFTEYPQGIVDYFKNSCPAGYTWQRSFLFEDGAVCIASADISVKENCIHHYSTFYGVNFPVDGPVMKKVTYNWEPSCEKIIPIPSQEILKGDVSMYLLLKDGGRYRCQFDTIYKAKSKPKVMPDWHFIQHKLTREDRSDAKNQKWQLVEHAVASRSALP</sequence>
<evidence type="ECO:0000256" key="3">
    <source>
        <dbReference type="ARBA" id="ARBA00023223"/>
    </source>
</evidence>
<dbReference type="Pfam" id="PF01353">
    <property type="entry name" value="GFP"/>
    <property type="match status" value="1"/>
</dbReference>
<keyword evidence="3" id="KW-0455">Luminescence</keyword>
<evidence type="ECO:0000256" key="2">
    <source>
        <dbReference type="ARBA" id="ARBA00022991"/>
    </source>
</evidence>
<comment type="similarity">
    <text evidence="1">Belongs to the GFP family.</text>
</comment>
<proteinExistence type="evidence at transcript level"/>
<protein>
    <submittedName>
        <fullName evidence="5">Red fluorescent protein</fullName>
    </submittedName>
</protein>
<evidence type="ECO:0000256" key="4">
    <source>
        <dbReference type="ARBA" id="ARBA00023262"/>
    </source>
</evidence>
<evidence type="ECO:0000256" key="1">
    <source>
        <dbReference type="ARBA" id="ARBA00008949"/>
    </source>
</evidence>
<dbReference type="SUPFAM" id="SSF54511">
    <property type="entry name" value="GFP-like"/>
    <property type="match status" value="1"/>
</dbReference>
<dbReference type="EMBL" id="EU625506">
    <property type="protein sequence ID" value="ACD03134.1"/>
    <property type="molecule type" value="mRNA"/>
</dbReference>
<evidence type="ECO:0000313" key="5">
    <source>
        <dbReference type="EMBL" id="ACD03134.1"/>
    </source>
</evidence>
<reference evidence="5" key="1">
    <citation type="submission" date="2008-04" db="EMBL/GenBank/DDBJ databases">
        <title>DSN depletion is a simple method to remove selected transcripts from cDNA populations.</title>
        <authorList>
            <person name="Bogdanova E.A."/>
            <person name="Shagina I.A."/>
            <person name="Mudrik E."/>
            <person name="Lukyanov S.A."/>
            <person name="Shagin D.A."/>
        </authorList>
    </citation>
    <scope>NUCLEOTIDE SEQUENCE</scope>
</reference>
<dbReference type="AlphaFoldDB" id="B2ZAG2"/>